<organism evidence="1 2">
    <name type="scientific">Flavonifractor plautii</name>
    <name type="common">Fusobacterium plautii</name>
    <dbReference type="NCBI Taxonomy" id="292800"/>
    <lineage>
        <taxon>Bacteria</taxon>
        <taxon>Bacillati</taxon>
        <taxon>Bacillota</taxon>
        <taxon>Clostridia</taxon>
        <taxon>Eubacteriales</taxon>
        <taxon>Oscillospiraceae</taxon>
        <taxon>Flavonifractor</taxon>
    </lineage>
</organism>
<accession>A0AAW6CDA4</accession>
<gene>
    <name evidence="1" type="ORF">PND83_21830</name>
</gene>
<comment type="caution">
    <text evidence="1">The sequence shown here is derived from an EMBL/GenBank/DDBJ whole genome shotgun (WGS) entry which is preliminary data.</text>
</comment>
<dbReference type="AlphaFoldDB" id="A0AAW6CDA4"/>
<evidence type="ECO:0000313" key="1">
    <source>
        <dbReference type="EMBL" id="MDB7908628.1"/>
    </source>
</evidence>
<evidence type="ECO:0000313" key="2">
    <source>
        <dbReference type="Proteomes" id="UP001211006"/>
    </source>
</evidence>
<proteinExistence type="predicted"/>
<dbReference type="RefSeq" id="WP_024723743.1">
    <property type="nucleotide sequence ID" value="NZ_CAXUMB010000014.1"/>
</dbReference>
<name>A0AAW6CDA4_FLAPL</name>
<dbReference type="EMBL" id="JAQLWO010000039">
    <property type="protein sequence ID" value="MDB7908628.1"/>
    <property type="molecule type" value="Genomic_DNA"/>
</dbReference>
<protein>
    <submittedName>
        <fullName evidence="1">Uncharacterized protein</fullName>
    </submittedName>
</protein>
<reference evidence="1" key="1">
    <citation type="submission" date="2023-01" db="EMBL/GenBank/DDBJ databases">
        <title>Human gut microbiome strain richness.</title>
        <authorList>
            <person name="Chen-Liaw A."/>
        </authorList>
    </citation>
    <scope>NUCLEOTIDE SEQUENCE</scope>
    <source>
        <strain evidence="1">2225st1_A6_2225SCRN_200828</strain>
    </source>
</reference>
<dbReference type="Proteomes" id="UP001211006">
    <property type="component" value="Unassembled WGS sequence"/>
</dbReference>
<sequence>MKKTILEKVADNKFNAVKQLVRFIRENDKNPGGFEDLWENSFALEDELDEIILRIAHIIELEKALEEYEE</sequence>